<keyword evidence="4" id="KW-1185">Reference proteome</keyword>
<dbReference type="PROSITE" id="PS51257">
    <property type="entry name" value="PROKAR_LIPOPROTEIN"/>
    <property type="match status" value="1"/>
</dbReference>
<accession>A0A502CSC0</accession>
<dbReference type="RefSeq" id="WP_140866803.1">
    <property type="nucleotide sequence ID" value="NZ_RCZK01000001.1"/>
</dbReference>
<evidence type="ECO:0000256" key="2">
    <source>
        <dbReference type="SAM" id="SignalP"/>
    </source>
</evidence>
<feature type="signal peptide" evidence="2">
    <location>
        <begin position="1"/>
        <end position="23"/>
    </location>
</feature>
<feature type="region of interest" description="Disordered" evidence="1">
    <location>
        <begin position="153"/>
        <end position="173"/>
    </location>
</feature>
<dbReference type="Proteomes" id="UP000318413">
    <property type="component" value="Unassembled WGS sequence"/>
</dbReference>
<feature type="region of interest" description="Disordered" evidence="1">
    <location>
        <begin position="24"/>
        <end position="63"/>
    </location>
</feature>
<evidence type="ECO:0000256" key="1">
    <source>
        <dbReference type="SAM" id="MobiDB-lite"/>
    </source>
</evidence>
<organism evidence="3 4">
    <name type="scientific">Sphingomonas oligophenolica</name>
    <dbReference type="NCBI Taxonomy" id="301154"/>
    <lineage>
        <taxon>Bacteria</taxon>
        <taxon>Pseudomonadati</taxon>
        <taxon>Pseudomonadota</taxon>
        <taxon>Alphaproteobacteria</taxon>
        <taxon>Sphingomonadales</taxon>
        <taxon>Sphingomonadaceae</taxon>
        <taxon>Sphingomonas</taxon>
    </lineage>
</organism>
<evidence type="ECO:0000313" key="4">
    <source>
        <dbReference type="Proteomes" id="UP000318413"/>
    </source>
</evidence>
<dbReference type="EMBL" id="RCZK01000001">
    <property type="protein sequence ID" value="TPG15574.1"/>
    <property type="molecule type" value="Genomic_DNA"/>
</dbReference>
<feature type="chain" id="PRO_5021220314" evidence="2">
    <location>
        <begin position="24"/>
        <end position="173"/>
    </location>
</feature>
<name>A0A502CSC0_9SPHN</name>
<reference evidence="3 4" key="1">
    <citation type="journal article" date="2019" name="Environ. Microbiol.">
        <title>Species interactions and distinct microbial communities in high Arctic permafrost affected cryosols are associated with the CH4 and CO2 gas fluxes.</title>
        <authorList>
            <person name="Altshuler I."/>
            <person name="Hamel J."/>
            <person name="Turney S."/>
            <person name="Magnuson E."/>
            <person name="Levesque R."/>
            <person name="Greer C."/>
            <person name="Whyte L.G."/>
        </authorList>
    </citation>
    <scope>NUCLEOTIDE SEQUENCE [LARGE SCALE GENOMIC DNA]</scope>
    <source>
        <strain evidence="3 4">S5.1</strain>
    </source>
</reference>
<keyword evidence="2" id="KW-0732">Signal</keyword>
<comment type="caution">
    <text evidence="3">The sequence shown here is derived from an EMBL/GenBank/DDBJ whole genome shotgun (WGS) entry which is preliminary data.</text>
</comment>
<dbReference type="AlphaFoldDB" id="A0A502CSC0"/>
<sequence length="173" mass="17999">MLPKSFVLIVVAAVSLAGCGPRAAPDPAPTAVASPLPTPPPPTAAAPDPAAGASERPASESKIPVAIRGTWAKSERDAAPTAADCADNYTNAGRVVRIEVDRIGYFETSALLESIDQISADYLRATFTERVGDSVSHSTLTLAVEDDGTRLTIRGPDSPGARSVTRYRRCPTA</sequence>
<gene>
    <name evidence="3" type="ORF">EAH84_01905</name>
</gene>
<proteinExistence type="predicted"/>
<protein>
    <submittedName>
        <fullName evidence="3">Uncharacterized protein</fullName>
    </submittedName>
</protein>
<evidence type="ECO:0000313" key="3">
    <source>
        <dbReference type="EMBL" id="TPG15574.1"/>
    </source>
</evidence>